<proteinExistence type="predicted"/>
<keyword evidence="3" id="KW-1185">Reference proteome</keyword>
<evidence type="ECO:0000256" key="1">
    <source>
        <dbReference type="SAM" id="Phobius"/>
    </source>
</evidence>
<dbReference type="EMBL" id="FOOT01000005">
    <property type="protein sequence ID" value="SFH00514.1"/>
    <property type="molecule type" value="Genomic_DNA"/>
</dbReference>
<evidence type="ECO:0000313" key="2">
    <source>
        <dbReference type="EMBL" id="SFH00514.1"/>
    </source>
</evidence>
<feature type="transmembrane region" description="Helical" evidence="1">
    <location>
        <begin position="25"/>
        <end position="42"/>
    </location>
</feature>
<keyword evidence="1" id="KW-1133">Transmembrane helix</keyword>
<reference evidence="3" key="1">
    <citation type="submission" date="2016-10" db="EMBL/GenBank/DDBJ databases">
        <authorList>
            <person name="Varghese N."/>
            <person name="Submissions S."/>
        </authorList>
    </citation>
    <scope>NUCLEOTIDE SEQUENCE [LARGE SCALE GENOMIC DNA]</scope>
    <source>
        <strain evidence="3">LP51</strain>
    </source>
</reference>
<gene>
    <name evidence="2" type="ORF">SAMN05421739_10520</name>
</gene>
<sequence length="67" mass="7774">MSRLVFILSFALLIAFYIVWGLLDLAFGGILTVVGTIALIYFRRRYLGMRPYWAGRLSDIPKYFKLP</sequence>
<dbReference type="AlphaFoldDB" id="A0A1I2WGX2"/>
<keyword evidence="1" id="KW-0472">Membrane</keyword>
<dbReference type="STRING" id="1436961.SAMN05421739_10520"/>
<dbReference type="RefSeq" id="WP_092103029.1">
    <property type="nucleotide sequence ID" value="NZ_FOOT01000005.1"/>
</dbReference>
<keyword evidence="1" id="KW-0812">Transmembrane</keyword>
<dbReference type="OrthoDB" id="853749at2"/>
<evidence type="ECO:0000313" key="3">
    <source>
        <dbReference type="Proteomes" id="UP000198724"/>
    </source>
</evidence>
<dbReference type="Proteomes" id="UP000198724">
    <property type="component" value="Unassembled WGS sequence"/>
</dbReference>
<organism evidence="2 3">
    <name type="scientific">Pontibacter chinhatensis</name>
    <dbReference type="NCBI Taxonomy" id="1436961"/>
    <lineage>
        <taxon>Bacteria</taxon>
        <taxon>Pseudomonadati</taxon>
        <taxon>Bacteroidota</taxon>
        <taxon>Cytophagia</taxon>
        <taxon>Cytophagales</taxon>
        <taxon>Hymenobacteraceae</taxon>
        <taxon>Pontibacter</taxon>
    </lineage>
</organism>
<protein>
    <submittedName>
        <fullName evidence="2">Uncharacterized protein</fullName>
    </submittedName>
</protein>
<accession>A0A1I2WGX2</accession>
<name>A0A1I2WGX2_9BACT</name>